<feature type="transmembrane region" description="Helical" evidence="1">
    <location>
        <begin position="67"/>
        <end position="88"/>
    </location>
</feature>
<gene>
    <name evidence="2" type="ORF">AS594_36305</name>
</gene>
<name>A0A1E5PI55_9ACTN</name>
<feature type="transmembrane region" description="Helical" evidence="1">
    <location>
        <begin position="34"/>
        <end position="55"/>
    </location>
</feature>
<dbReference type="Proteomes" id="UP000095759">
    <property type="component" value="Unassembled WGS sequence"/>
</dbReference>
<keyword evidence="1" id="KW-0812">Transmembrane</keyword>
<evidence type="ECO:0000313" key="2">
    <source>
        <dbReference type="EMBL" id="OEJ29064.1"/>
    </source>
</evidence>
<keyword evidence="3" id="KW-1185">Reference proteome</keyword>
<evidence type="ECO:0008006" key="4">
    <source>
        <dbReference type="Google" id="ProtNLM"/>
    </source>
</evidence>
<evidence type="ECO:0000256" key="1">
    <source>
        <dbReference type="SAM" id="Phobius"/>
    </source>
</evidence>
<dbReference type="EMBL" id="MEHJ01000001">
    <property type="protein sequence ID" value="OEJ29064.1"/>
    <property type="molecule type" value="Genomic_DNA"/>
</dbReference>
<sequence>MATPESNARQVLGALLEDQLNEERKIKESLIQRGNAVVSSSGVLVALALGAASVSGRDPKGHLPATVTVLTIAALALFVAAAVTALTVSTPRRQSALSTQWLREVWDNSGPDPFSASHNARLDLLDSLRGTNRSAARLLLCSLALEVAAVSLLSLAVAAMLVQAGF</sequence>
<keyword evidence="1" id="KW-0472">Membrane</keyword>
<organism evidence="2 3">
    <name type="scientific">Streptomyces agglomeratus</name>
    <dbReference type="NCBI Taxonomy" id="285458"/>
    <lineage>
        <taxon>Bacteria</taxon>
        <taxon>Bacillati</taxon>
        <taxon>Actinomycetota</taxon>
        <taxon>Actinomycetes</taxon>
        <taxon>Kitasatosporales</taxon>
        <taxon>Streptomycetaceae</taxon>
        <taxon>Streptomyces</taxon>
    </lineage>
</organism>
<proteinExistence type="predicted"/>
<evidence type="ECO:0000313" key="3">
    <source>
        <dbReference type="Proteomes" id="UP000095759"/>
    </source>
</evidence>
<protein>
    <recommendedName>
        <fullName evidence="4">Integral membrane plasmid transfer protein</fullName>
    </recommendedName>
</protein>
<comment type="caution">
    <text evidence="2">The sequence shown here is derived from an EMBL/GenBank/DDBJ whole genome shotgun (WGS) entry which is preliminary data.</text>
</comment>
<dbReference type="RefSeq" id="WP_069774234.1">
    <property type="nucleotide sequence ID" value="NZ_MEHI01000006.1"/>
</dbReference>
<feature type="transmembrane region" description="Helical" evidence="1">
    <location>
        <begin position="138"/>
        <end position="162"/>
    </location>
</feature>
<dbReference type="AlphaFoldDB" id="A0A1E5PI55"/>
<keyword evidence="1" id="KW-1133">Transmembrane helix</keyword>
<reference evidence="2 3" key="1">
    <citation type="submission" date="2016-08" db="EMBL/GenBank/DDBJ databases">
        <title>Complete genome sequence of Streptomyces agglomeratus strain 6-3-2, a novel anti-MRSA actinomycete isolated from Wuli of Tebit, China.</title>
        <authorList>
            <person name="Chen X."/>
        </authorList>
    </citation>
    <scope>NUCLEOTIDE SEQUENCE [LARGE SCALE GENOMIC DNA]</scope>
    <source>
        <strain evidence="2 3">6-3-2</strain>
    </source>
</reference>
<accession>A0A1E5PI55</accession>